<comment type="caution">
    <text evidence="1">The sequence shown here is derived from an EMBL/GenBank/DDBJ whole genome shotgun (WGS) entry which is preliminary data.</text>
</comment>
<dbReference type="EMBL" id="JYDV01000179">
    <property type="protein sequence ID" value="KRZ26506.1"/>
    <property type="molecule type" value="Genomic_DNA"/>
</dbReference>
<accession>A0A0V1IUQ4</accession>
<evidence type="ECO:0000313" key="1">
    <source>
        <dbReference type="EMBL" id="KRZ26506.1"/>
    </source>
</evidence>
<evidence type="ECO:0000313" key="5">
    <source>
        <dbReference type="Proteomes" id="UP000054826"/>
    </source>
</evidence>
<protein>
    <submittedName>
        <fullName evidence="1">Uncharacterized protein</fullName>
    </submittedName>
</protein>
<dbReference type="EMBL" id="JYDS01000052">
    <property type="protein sequence ID" value="KRZ28939.1"/>
    <property type="molecule type" value="Genomic_DNA"/>
</dbReference>
<gene>
    <name evidence="3" type="ORF">T4B_15227</name>
    <name evidence="2" type="ORF">T4C_14003</name>
    <name evidence="1" type="ORF">T4C_7844</name>
</gene>
<evidence type="ECO:0000313" key="3">
    <source>
        <dbReference type="EMBL" id="KRZ28939.1"/>
    </source>
</evidence>
<organism evidence="1 5">
    <name type="scientific">Trichinella pseudospiralis</name>
    <name type="common">Parasitic roundworm</name>
    <dbReference type="NCBI Taxonomy" id="6337"/>
    <lineage>
        <taxon>Eukaryota</taxon>
        <taxon>Metazoa</taxon>
        <taxon>Ecdysozoa</taxon>
        <taxon>Nematoda</taxon>
        <taxon>Enoplea</taxon>
        <taxon>Dorylaimia</taxon>
        <taxon>Trichinellida</taxon>
        <taxon>Trichinellidae</taxon>
        <taxon>Trichinella</taxon>
    </lineage>
</organism>
<evidence type="ECO:0000313" key="4">
    <source>
        <dbReference type="Proteomes" id="UP000054805"/>
    </source>
</evidence>
<evidence type="ECO:0000313" key="2">
    <source>
        <dbReference type="EMBL" id="KRZ26516.1"/>
    </source>
</evidence>
<name>A0A0V1IUQ4_TRIPS</name>
<keyword evidence="4" id="KW-1185">Reference proteome</keyword>
<dbReference type="AlphaFoldDB" id="A0A0V1IUQ4"/>
<reference evidence="4 5" key="1">
    <citation type="submission" date="2015-01" db="EMBL/GenBank/DDBJ databases">
        <title>Evolution of Trichinella species and genotypes.</title>
        <authorList>
            <person name="Korhonen P.K."/>
            <person name="Edoardo P."/>
            <person name="Giuseppe L.R."/>
            <person name="Gasser R.B."/>
        </authorList>
    </citation>
    <scope>NUCLEOTIDE SEQUENCE [LARGE SCALE GENOMIC DNA]</scope>
    <source>
        <strain evidence="1">ISS176</strain>
        <strain evidence="3">ISS588</strain>
    </source>
</reference>
<dbReference type="Proteomes" id="UP000054805">
    <property type="component" value="Unassembled WGS sequence"/>
</dbReference>
<sequence>MTNSGNDACAQVTERVNSISSAAKTDCEIGLALAFSELLVLLPAAGKLTAWQMAHQLLSYLQLTSPAVAPLGRPVANGTPIALNNRLLTMDQEKTSARRCNPGCKLSTNPTARWDLFHKFRNTACN</sequence>
<dbReference type="Proteomes" id="UP000054826">
    <property type="component" value="Unassembled WGS sequence"/>
</dbReference>
<dbReference type="EMBL" id="JYDV01000179">
    <property type="protein sequence ID" value="KRZ26516.1"/>
    <property type="molecule type" value="Genomic_DNA"/>
</dbReference>
<proteinExistence type="predicted"/>